<name>A0A9P0JVN0_ACAOB</name>
<feature type="region of interest" description="Disordered" evidence="1">
    <location>
        <begin position="656"/>
        <end position="679"/>
    </location>
</feature>
<proteinExistence type="predicted"/>
<feature type="compositionally biased region" description="Basic and acidic residues" evidence="1">
    <location>
        <begin position="29"/>
        <end position="43"/>
    </location>
</feature>
<comment type="caution">
    <text evidence="2">The sequence shown here is derived from an EMBL/GenBank/DDBJ whole genome shotgun (WGS) entry which is preliminary data.</text>
</comment>
<feature type="compositionally biased region" description="Acidic residues" evidence="1">
    <location>
        <begin position="54"/>
        <end position="70"/>
    </location>
</feature>
<organism evidence="2 3">
    <name type="scientific">Acanthoscelides obtectus</name>
    <name type="common">Bean weevil</name>
    <name type="synonym">Bruchus obtectus</name>
    <dbReference type="NCBI Taxonomy" id="200917"/>
    <lineage>
        <taxon>Eukaryota</taxon>
        <taxon>Metazoa</taxon>
        <taxon>Ecdysozoa</taxon>
        <taxon>Arthropoda</taxon>
        <taxon>Hexapoda</taxon>
        <taxon>Insecta</taxon>
        <taxon>Pterygota</taxon>
        <taxon>Neoptera</taxon>
        <taxon>Endopterygota</taxon>
        <taxon>Coleoptera</taxon>
        <taxon>Polyphaga</taxon>
        <taxon>Cucujiformia</taxon>
        <taxon>Chrysomeloidea</taxon>
        <taxon>Chrysomelidae</taxon>
        <taxon>Bruchinae</taxon>
        <taxon>Bruchini</taxon>
        <taxon>Acanthoscelides</taxon>
    </lineage>
</organism>
<reference evidence="2" key="1">
    <citation type="submission" date="2022-03" db="EMBL/GenBank/DDBJ databases">
        <authorList>
            <person name="Sayadi A."/>
        </authorList>
    </citation>
    <scope>NUCLEOTIDE SEQUENCE</scope>
</reference>
<dbReference type="PANTHER" id="PTHR33480">
    <property type="entry name" value="SET DOMAIN-CONTAINING PROTEIN-RELATED"/>
    <property type="match status" value="1"/>
</dbReference>
<keyword evidence="3" id="KW-1185">Reference proteome</keyword>
<feature type="compositionally biased region" description="Basic and acidic residues" evidence="1">
    <location>
        <begin position="71"/>
        <end position="83"/>
    </location>
</feature>
<gene>
    <name evidence="2" type="ORF">ACAOBT_LOCUS3482</name>
</gene>
<evidence type="ECO:0000313" key="2">
    <source>
        <dbReference type="EMBL" id="CAH1959982.1"/>
    </source>
</evidence>
<sequence>MASSQEEVMKFWNNRKTNRWLCNRSLSPSEDKSGNDTRQEKDQQNSPASPTYDSDADPEFVPDTESESEEEPKRNIPKQKQEMENEPPLICAGEGESAEPSRHAASKKYKRETDMCYFCETDVQNFVRHLRRNHLCETKVQEIFSHQKNSVERRKLLAILKKKGNFIKNSEECVKPVKKARSPSASFLPCGNCLGFYRSKFLYRHKKKCLEGQSAKNAQSEAQNLLVKNKRIDQRLKVEVFPRMRADKISLEAKNDYLICAYGARYLKTHREKHFINVTSRKMRELSRILLELKKLEPTIHNLFDALKPKHYDQLVEATKSVANYDTVNDTFDSPTFAMNISTALKQCCDIAIHMVIKNEPSVETATYEASLKTMINLLQSNWRFDVSGRAGNDLNLKKFNKVTIVPLATDLRLLKNYLLLKAGEAVNRLARNAADANAYTTLLETVYCRVILLNRKRPGELQRMFLRTYESSEIKSGAYEEFEEVITEAEKLLIKNLKRVVIRGKRGRGVPVLFSHDIQLHVKELLKVRNNFVPKENPYFFGKPRLTGPIQGYKVIAKYAHACGAKNPQAITCTRLRKHLATLSQLFSLNENEIEQLSNFMGHTPGVHKDAYRLPDDLYQTAKISKLLILMEKGQAGENKGKGLEEITVDLEEDLLEENGCDDEDGEDMEKEEEDQEEKEIREMLSNKTVVSEQKGKKTELPVAVNKKKRILTPWTSEQKEAVTFFFNKNIKMKKAPKRKDCEEIKSLYPELLANKDWLKIKVFIQNAYSKRSK</sequence>
<dbReference type="Proteomes" id="UP001152888">
    <property type="component" value="Unassembled WGS sequence"/>
</dbReference>
<protein>
    <submittedName>
        <fullName evidence="2">Uncharacterized protein</fullName>
    </submittedName>
</protein>
<accession>A0A9P0JVN0</accession>
<evidence type="ECO:0000256" key="1">
    <source>
        <dbReference type="SAM" id="MobiDB-lite"/>
    </source>
</evidence>
<evidence type="ECO:0000313" key="3">
    <source>
        <dbReference type="Proteomes" id="UP001152888"/>
    </source>
</evidence>
<feature type="region of interest" description="Disordered" evidence="1">
    <location>
        <begin position="22"/>
        <end position="85"/>
    </location>
</feature>
<dbReference type="OrthoDB" id="6772351at2759"/>
<dbReference type="PANTHER" id="PTHR33480:SF1">
    <property type="entry name" value="TYR RECOMBINASE DOMAIN-CONTAINING PROTEIN"/>
    <property type="match status" value="1"/>
</dbReference>
<dbReference type="EMBL" id="CAKOFQ010006686">
    <property type="protein sequence ID" value="CAH1959982.1"/>
    <property type="molecule type" value="Genomic_DNA"/>
</dbReference>
<dbReference type="AlphaFoldDB" id="A0A9P0JVN0"/>